<feature type="transmembrane region" description="Helical" evidence="3">
    <location>
        <begin position="620"/>
        <end position="638"/>
    </location>
</feature>
<dbReference type="InterPro" id="IPR039672">
    <property type="entry name" value="MFS_2"/>
</dbReference>
<dbReference type="GO" id="GO:0005886">
    <property type="term" value="C:plasma membrane"/>
    <property type="evidence" value="ECO:0007669"/>
    <property type="project" value="TreeGrafter"/>
</dbReference>
<feature type="transmembrane region" description="Helical" evidence="3">
    <location>
        <begin position="277"/>
        <end position="300"/>
    </location>
</feature>
<dbReference type="Pfam" id="PF13347">
    <property type="entry name" value="MFS_2"/>
    <property type="match status" value="1"/>
</dbReference>
<feature type="transmembrane region" description="Helical" evidence="3">
    <location>
        <begin position="740"/>
        <end position="762"/>
    </location>
</feature>
<keyword evidence="3" id="KW-0472">Membrane</keyword>
<dbReference type="SUPFAM" id="SSF103473">
    <property type="entry name" value="MFS general substrate transporter"/>
    <property type="match status" value="2"/>
</dbReference>
<feature type="transmembrane region" description="Helical" evidence="3">
    <location>
        <begin position="703"/>
        <end position="734"/>
    </location>
</feature>
<organism evidence="4">
    <name type="scientific">Schistosoma haematobium</name>
    <name type="common">Blood fluke</name>
    <dbReference type="NCBI Taxonomy" id="6185"/>
    <lineage>
        <taxon>Eukaryota</taxon>
        <taxon>Metazoa</taxon>
        <taxon>Spiralia</taxon>
        <taxon>Lophotrochozoa</taxon>
        <taxon>Platyhelminthes</taxon>
        <taxon>Trematoda</taxon>
        <taxon>Digenea</taxon>
        <taxon>Strigeidida</taxon>
        <taxon>Schistosomatoidea</taxon>
        <taxon>Schistosomatidae</taxon>
        <taxon>Schistosoma</taxon>
    </lineage>
</organism>
<accession>A0A095B2H3</accession>
<feature type="transmembrane region" description="Helical" evidence="3">
    <location>
        <begin position="423"/>
        <end position="441"/>
    </location>
</feature>
<gene>
    <name evidence="4" type="ORF">MS3_09885</name>
</gene>
<evidence type="ECO:0000256" key="1">
    <source>
        <dbReference type="ARBA" id="ARBA00008335"/>
    </source>
</evidence>
<feature type="compositionally biased region" description="Basic and acidic residues" evidence="2">
    <location>
        <begin position="833"/>
        <end position="849"/>
    </location>
</feature>
<dbReference type="AlphaFoldDB" id="A0A095B2H3"/>
<evidence type="ECO:0000313" key="4">
    <source>
        <dbReference type="EMBL" id="KGB41371.1"/>
    </source>
</evidence>
<dbReference type="PANTHER" id="PTHR11328">
    <property type="entry name" value="MAJOR FACILITATOR SUPERFAMILY DOMAIN-CONTAINING PROTEIN"/>
    <property type="match status" value="1"/>
</dbReference>
<feature type="transmembrane region" description="Helical" evidence="3">
    <location>
        <begin position="177"/>
        <end position="202"/>
    </location>
</feature>
<evidence type="ECO:0000256" key="3">
    <source>
        <dbReference type="SAM" id="Phobius"/>
    </source>
</evidence>
<dbReference type="STRING" id="6185.A0A095B2H3"/>
<dbReference type="InterPro" id="IPR036259">
    <property type="entry name" value="MFS_trans_sf"/>
</dbReference>
<keyword evidence="3" id="KW-1133">Transmembrane helix</keyword>
<protein>
    <submittedName>
        <fullName evidence="4">Major facilitator superfamily domain-containing protein 12</fullName>
    </submittedName>
</protein>
<evidence type="ECO:0000256" key="2">
    <source>
        <dbReference type="SAM" id="MobiDB-lite"/>
    </source>
</evidence>
<feature type="transmembrane region" description="Helical" evidence="3">
    <location>
        <begin position="650"/>
        <end position="670"/>
    </location>
</feature>
<dbReference type="Gene3D" id="1.20.1250.20">
    <property type="entry name" value="MFS general substrate transporter like domains"/>
    <property type="match status" value="2"/>
</dbReference>
<feature type="transmembrane region" description="Helical" evidence="3">
    <location>
        <begin position="7"/>
        <end position="30"/>
    </location>
</feature>
<feature type="transmembrane region" description="Helical" evidence="3">
    <location>
        <begin position="109"/>
        <end position="126"/>
    </location>
</feature>
<reference evidence="4" key="1">
    <citation type="journal article" date="2012" name="Nat. Genet.">
        <title>Whole-genome sequence of Schistosoma haematobium.</title>
        <authorList>
            <person name="Young N.D."/>
            <person name="Jex A.R."/>
            <person name="Li B."/>
            <person name="Liu S."/>
            <person name="Yang L."/>
            <person name="Xiong Z."/>
            <person name="Li Y."/>
            <person name="Cantacessi C."/>
            <person name="Hall R.S."/>
            <person name="Xu X."/>
            <person name="Chen F."/>
            <person name="Wu X."/>
            <person name="Zerlotini A."/>
            <person name="Oliveira G."/>
            <person name="Hofmann A."/>
            <person name="Zhang G."/>
            <person name="Fang X."/>
            <person name="Kang Y."/>
            <person name="Campbell B.E."/>
            <person name="Loukas A."/>
            <person name="Ranganathan S."/>
            <person name="Rollinson D."/>
            <person name="Rinaldi G."/>
            <person name="Brindley P.J."/>
            <person name="Yang H."/>
            <person name="Wang J."/>
            <person name="Wang J."/>
            <person name="Gasser R.B."/>
        </authorList>
    </citation>
    <scope>NUCLEOTIDE SEQUENCE [LARGE SCALE GENOMIC DNA]</scope>
</reference>
<feature type="transmembrane region" description="Helical" evidence="3">
    <location>
        <begin position="774"/>
        <end position="797"/>
    </location>
</feature>
<feature type="transmembrane region" description="Helical" evidence="3">
    <location>
        <begin position="132"/>
        <end position="156"/>
    </location>
</feature>
<keyword evidence="3" id="KW-0812">Transmembrane</keyword>
<feature type="transmembrane region" description="Helical" evidence="3">
    <location>
        <begin position="516"/>
        <end position="539"/>
    </location>
</feature>
<feature type="transmembrane region" description="Helical" evidence="3">
    <location>
        <begin position="42"/>
        <end position="63"/>
    </location>
</feature>
<name>A0A095B2H3_SCHHA</name>
<feature type="transmembrane region" description="Helical" evidence="3">
    <location>
        <begin position="676"/>
        <end position="696"/>
    </location>
</feature>
<dbReference type="EMBL" id="KL251843">
    <property type="protein sequence ID" value="KGB41371.1"/>
    <property type="molecule type" value="Genomic_DNA"/>
</dbReference>
<dbReference type="GO" id="GO:0015293">
    <property type="term" value="F:symporter activity"/>
    <property type="evidence" value="ECO:0007669"/>
    <property type="project" value="InterPro"/>
</dbReference>
<dbReference type="GO" id="GO:0008643">
    <property type="term" value="P:carbohydrate transport"/>
    <property type="evidence" value="ECO:0007669"/>
    <property type="project" value="InterPro"/>
</dbReference>
<comment type="similarity">
    <text evidence="1">Belongs to the major facilitator superfamily.</text>
</comment>
<dbReference type="PANTHER" id="PTHR11328:SF28">
    <property type="entry name" value="MAJOR FACILITATOR SUPERFAMILY DOMAIN-CONTAINING PROTEIN 12"/>
    <property type="match status" value="1"/>
</dbReference>
<feature type="region of interest" description="Disordered" evidence="2">
    <location>
        <begin position="816"/>
        <end position="849"/>
    </location>
</feature>
<sequence length="849" mass="93992">MKWISKIAYGTGQMLKDLVAGVISIFYIIFYEGCISLSSSQVGALLLCGQIANGLATPLIGYLSDRPLGLTEKPTTGHQSITCEDGSVKKDKRFLSRMKRQLRLGQRKSWHLGGCLLMLVAFPLMFGQPEYFVGLPIVVKLLINGMLIICVQVGWAAVQIPHLSIINDLTDQHDERVLLASLRYFFSGIGDMATLLVTYLFFESEKSSSLLLKSVNETDNNVNNSQLFTKSLITTDIIVGSERATLFNDSINNQSTNVGKQLVVHSEYNITIQDLPIFRNVTLIVVGIGVLFTIIFHCGVREGKPKAHQSLTMQSHKIQDTTDEFSQVIGTSNNNGVINGNSVVVSQLKSKRKRTYSLSSTLPWYAWFTLPRFWLSCSTFSIMRLSVTVSVVGCAAVQIPHLSIINDLTDQHDERELLASLRYLFHGIGHLATLLITYVFFESEKSSSLLLKSVNETDNNVNNSQLFTKSLITTDIIVGSERATLFNDSINNQSTNVGKQLVVHSEYNITIQDLPIFRNVTLIVVGIGVLFTIIFHCGVREGKPKAHQSLTMQSHKIQDTTDEFSQVIGTSNNNGVINGNSVVVSQLKSKRKRTYSLSSTLPWYAWFTLPRFWLSCSTFSIMRLSVTVSVMYMGPFLLNSLKMDKSSMVSAPLVTTISCLITSVGVQRINKLLGNYIGSVVGVLFILVFCTIAYFLKSADENLVAIYFAAAILGIGNTINNVRALVVIATLIGVKQVHTAAFVHGIASLFDKILTGVFIQCIQLCVPQLTYRHIQVYVVGSLAVFGGILVTIDNFIYSETLESTDAPCLSCFCRRTTSSSPPSPTKFQSDQTFNRDVRNEKENSDNRQC</sequence>
<proteinExistence type="inferred from homology"/>